<dbReference type="GO" id="GO:0003677">
    <property type="term" value="F:DNA binding"/>
    <property type="evidence" value="ECO:0007669"/>
    <property type="project" value="UniProtKB-KW"/>
</dbReference>
<evidence type="ECO:0000313" key="1">
    <source>
        <dbReference type="EMBL" id="TDC05506.1"/>
    </source>
</evidence>
<dbReference type="EMBL" id="SMJW01000300">
    <property type="protein sequence ID" value="TDC05506.1"/>
    <property type="molecule type" value="Genomic_DNA"/>
</dbReference>
<accession>A0A4V6P9T5</accession>
<dbReference type="AlphaFoldDB" id="A0A4V6P9T5"/>
<dbReference type="Pfam" id="PF02575">
    <property type="entry name" value="YbaB_DNA_bd"/>
    <property type="match status" value="1"/>
</dbReference>
<name>A0A4V6P9T5_9ACTN</name>
<organism evidence="1 2">
    <name type="scientific">Actinomadura bangladeshensis</name>
    <dbReference type="NCBI Taxonomy" id="453573"/>
    <lineage>
        <taxon>Bacteria</taxon>
        <taxon>Bacillati</taxon>
        <taxon>Actinomycetota</taxon>
        <taxon>Actinomycetes</taxon>
        <taxon>Streptosporangiales</taxon>
        <taxon>Thermomonosporaceae</taxon>
        <taxon>Actinomadura</taxon>
    </lineage>
</organism>
<sequence>MMPDMPTEEEIKRESQRWQKKFEEIGALEDKLKEVRGVGTAEEGKVEVIAAPGGVLLEVNINPRAMRLGSEALGEAIIEASRAAAVDATSKINALMAPILGANNGVLSMLSGDNAFEMPKEMKDALAGASDIFANMEADLGRLRPGKE</sequence>
<gene>
    <name evidence="1" type="ORF">E1284_35330</name>
</gene>
<dbReference type="RefSeq" id="WP_131944512.1">
    <property type="nucleotide sequence ID" value="NZ_BAAAMX010000021.1"/>
</dbReference>
<keyword evidence="1" id="KW-0238">DNA-binding</keyword>
<reference evidence="1 2" key="1">
    <citation type="submission" date="2019-03" db="EMBL/GenBank/DDBJ databases">
        <title>Draft genome sequences of novel Actinobacteria.</title>
        <authorList>
            <person name="Sahin N."/>
            <person name="Ay H."/>
            <person name="Saygin H."/>
        </authorList>
    </citation>
    <scope>NUCLEOTIDE SEQUENCE [LARGE SCALE GENOMIC DNA]</scope>
    <source>
        <strain evidence="1 2">DSM 45347</strain>
    </source>
</reference>
<evidence type="ECO:0000313" key="2">
    <source>
        <dbReference type="Proteomes" id="UP000295431"/>
    </source>
</evidence>
<dbReference type="OrthoDB" id="3392909at2"/>
<dbReference type="Gene3D" id="3.30.1310.10">
    <property type="entry name" value="Nucleoid-associated protein YbaB-like domain"/>
    <property type="match status" value="1"/>
</dbReference>
<dbReference type="InterPro" id="IPR036894">
    <property type="entry name" value="YbaB-like_sf"/>
</dbReference>
<keyword evidence="2" id="KW-1185">Reference proteome</keyword>
<dbReference type="Proteomes" id="UP000295431">
    <property type="component" value="Unassembled WGS sequence"/>
</dbReference>
<proteinExistence type="predicted"/>
<protein>
    <submittedName>
        <fullName evidence="1">YbaB/EbfC family DNA-binding protein</fullName>
    </submittedName>
</protein>
<comment type="caution">
    <text evidence="1">The sequence shown here is derived from an EMBL/GenBank/DDBJ whole genome shotgun (WGS) entry which is preliminary data.</text>
</comment>
<dbReference type="SUPFAM" id="SSF82607">
    <property type="entry name" value="YbaB-like"/>
    <property type="match status" value="1"/>
</dbReference>
<dbReference type="InterPro" id="IPR004401">
    <property type="entry name" value="YbaB/EbfC"/>
</dbReference>